<dbReference type="EMBL" id="CP001699">
    <property type="protein sequence ID" value="ACU59042.1"/>
    <property type="molecule type" value="Genomic_DNA"/>
</dbReference>
<evidence type="ECO:0000259" key="1">
    <source>
        <dbReference type="Pfam" id="PF04230"/>
    </source>
</evidence>
<dbReference type="PANTHER" id="PTHR36836">
    <property type="entry name" value="COLANIC ACID BIOSYNTHESIS PROTEIN WCAK"/>
    <property type="match status" value="1"/>
</dbReference>
<organism evidence="2 3">
    <name type="scientific">Chitinophaga pinensis (strain ATCC 43595 / DSM 2588 / LMG 13176 / NBRC 15968 / NCIMB 11800 / UQM 2034)</name>
    <dbReference type="NCBI Taxonomy" id="485918"/>
    <lineage>
        <taxon>Bacteria</taxon>
        <taxon>Pseudomonadati</taxon>
        <taxon>Bacteroidota</taxon>
        <taxon>Chitinophagia</taxon>
        <taxon>Chitinophagales</taxon>
        <taxon>Chitinophagaceae</taxon>
        <taxon>Chitinophaga</taxon>
    </lineage>
</organism>
<sequence length="385" mass="43806">MNSIKTKIAMIGMYGGYYRGDYNPGCIMICLKTRQELKKRIENCEIDIFAIDVKTKSKGIVKEHKDGLDINFFPAGEGIALLESVLSQYDALVIGGDVIWSEDYEKDGKIFFLDSASFLTTKKPVVLFNCVHRFEPVKTKEHLFYNIEKRSKYIAVRTEFFRNELHKTGIDKVKAIPDPVLDLELKKVEKKARTKPLIGISVSLKLCDPLIAILKNTNLSQFDICFYAYSRQYDNHVTVMKMRSVFGDQFSYVLDYKDPVDTFEMIAGFDISVSDTYHGTISAIIQHVPFVCINTEPLISSRITYLLKPFGLENQIVSAYPETGESDAEMGNRCFQEFNRLINNPPSVESEQLRDVKEIIQQHFDDMANVIKESAGQLTNVSVMG</sequence>
<dbReference type="RefSeq" id="WP_012789218.1">
    <property type="nucleotide sequence ID" value="NC_013132.1"/>
</dbReference>
<reference evidence="3" key="1">
    <citation type="submission" date="2009-08" db="EMBL/GenBank/DDBJ databases">
        <title>The complete genome of Chitinophaga pinensis DSM 2588.</title>
        <authorList>
            <consortium name="US DOE Joint Genome Institute (JGI-PGF)"/>
            <person name="Lucas S."/>
            <person name="Copeland A."/>
            <person name="Lapidus A."/>
            <person name="Glavina del Rio T."/>
            <person name="Dalin E."/>
            <person name="Tice H."/>
            <person name="Bruce D."/>
            <person name="Goodwin L."/>
            <person name="Pitluck S."/>
            <person name="Kyrpides N."/>
            <person name="Mavromatis K."/>
            <person name="Ivanova N."/>
            <person name="Mikhailova N."/>
            <person name="Sims D."/>
            <person name="Meinche L."/>
            <person name="Brettin T."/>
            <person name="Detter J.C."/>
            <person name="Han C."/>
            <person name="Larimer F."/>
            <person name="Land M."/>
            <person name="Hauser L."/>
            <person name="Markowitz V."/>
            <person name="Cheng J.-F."/>
            <person name="Hugenholtz P."/>
            <person name="Woyke T."/>
            <person name="Wu D."/>
            <person name="Spring S."/>
            <person name="Klenk H.-P."/>
            <person name="Eisen J.A."/>
        </authorList>
    </citation>
    <scope>NUCLEOTIDE SEQUENCE [LARGE SCALE GENOMIC DNA]</scope>
    <source>
        <strain evidence="3">ATCC 43595 / DSM 2588 / LMG 13176 / NBRC 15968 / NCIMB 11800 / UQM 2034</strain>
    </source>
</reference>
<dbReference type="OrthoDB" id="9799278at2"/>
<dbReference type="PANTHER" id="PTHR36836:SF1">
    <property type="entry name" value="COLANIC ACID BIOSYNTHESIS PROTEIN WCAK"/>
    <property type="match status" value="1"/>
</dbReference>
<dbReference type="AlphaFoldDB" id="A0A979G1N6"/>
<dbReference type="KEGG" id="cpi:Cpin_1545"/>
<accession>A0A979G1N6</accession>
<reference evidence="2 3" key="2">
    <citation type="journal article" date="2010" name="Stand. Genomic Sci.">
        <title>Complete genome sequence of Chitinophaga pinensis type strain (UQM 2034).</title>
        <authorList>
            <person name="Glavina Del Rio T."/>
            <person name="Abt B."/>
            <person name="Spring S."/>
            <person name="Lapidus A."/>
            <person name="Nolan M."/>
            <person name="Tice H."/>
            <person name="Copeland A."/>
            <person name="Cheng J.F."/>
            <person name="Chen F."/>
            <person name="Bruce D."/>
            <person name="Goodwin L."/>
            <person name="Pitluck S."/>
            <person name="Ivanova N."/>
            <person name="Mavromatis K."/>
            <person name="Mikhailova N."/>
            <person name="Pati A."/>
            <person name="Chen A."/>
            <person name="Palaniappan K."/>
            <person name="Land M."/>
            <person name="Hauser L."/>
            <person name="Chang Y.J."/>
            <person name="Jeffries C.D."/>
            <person name="Chain P."/>
            <person name="Saunders E."/>
            <person name="Detter J.C."/>
            <person name="Brettin T."/>
            <person name="Rohde M."/>
            <person name="Goker M."/>
            <person name="Bristow J."/>
            <person name="Eisen J.A."/>
            <person name="Markowitz V."/>
            <person name="Hugenholtz P."/>
            <person name="Kyrpides N.C."/>
            <person name="Klenk H.P."/>
            <person name="Lucas S."/>
        </authorList>
    </citation>
    <scope>NUCLEOTIDE SEQUENCE [LARGE SCALE GENOMIC DNA]</scope>
    <source>
        <strain evidence="3">ATCC 43595 / DSM 2588 / LMG 13176 / NBRC 15968 / NCIMB 11800 / UQM 2034</strain>
    </source>
</reference>
<name>A0A979G1N6_CHIPD</name>
<dbReference type="Pfam" id="PF04230">
    <property type="entry name" value="PS_pyruv_trans"/>
    <property type="match status" value="1"/>
</dbReference>
<gene>
    <name evidence="2" type="ordered locus">Cpin_1545</name>
</gene>
<proteinExistence type="predicted"/>
<dbReference type="Proteomes" id="UP000002215">
    <property type="component" value="Chromosome"/>
</dbReference>
<dbReference type="InterPro" id="IPR007345">
    <property type="entry name" value="Polysacch_pyruvyl_Trfase"/>
</dbReference>
<protein>
    <recommendedName>
        <fullName evidence="1">Polysaccharide pyruvyl transferase domain-containing protein</fullName>
    </recommendedName>
</protein>
<evidence type="ECO:0000313" key="3">
    <source>
        <dbReference type="Proteomes" id="UP000002215"/>
    </source>
</evidence>
<evidence type="ECO:0000313" key="2">
    <source>
        <dbReference type="EMBL" id="ACU59042.1"/>
    </source>
</evidence>
<feature type="domain" description="Polysaccharide pyruvyl transferase" evidence="1">
    <location>
        <begin position="23"/>
        <end position="295"/>
    </location>
</feature>